<dbReference type="GO" id="GO:0016705">
    <property type="term" value="F:oxidoreductase activity, acting on paired donors, with incorporation or reduction of molecular oxygen"/>
    <property type="evidence" value="ECO:0007669"/>
    <property type="project" value="InterPro"/>
</dbReference>
<dbReference type="AlphaFoldDB" id="A0A383F5H4"/>
<proteinExistence type="inferred from homology"/>
<reference evidence="2" key="1">
    <citation type="submission" date="2018-05" db="EMBL/GenBank/DDBJ databases">
        <authorList>
            <person name="Lanie J.A."/>
            <person name="Ng W.-L."/>
            <person name="Kazmierczak K.M."/>
            <person name="Andrzejewski T.M."/>
            <person name="Davidsen T.M."/>
            <person name="Wayne K.J."/>
            <person name="Tettelin H."/>
            <person name="Glass J.I."/>
            <person name="Rusch D."/>
            <person name="Podicherti R."/>
            <person name="Tsui H.-C.T."/>
            <person name="Winkler M.E."/>
        </authorList>
    </citation>
    <scope>NUCLEOTIDE SEQUENCE</scope>
</reference>
<sequence>MRDDATFTVDDPRFSTAQVVGRSMLSVDGEEHNRHRSAFSEPFRAGAVRKDLGPWLRDEARRIVGSFAEDGAAELRGALAAPLAVSTVLRTLGLDSADPDEVLCWYRTIGAAIEGVNAGETVEDGAVAAVAGLRARIDESVAQGCGPLADAAGLLDADAVFANAAVIMFGAIETSEGTTASTLLHLLSSPGQLAEVLADRSLVADAVEEALRIEPAASLIDRYATRDV</sequence>
<protein>
    <recommendedName>
        <fullName evidence="3">Cytochrome P450</fullName>
    </recommendedName>
</protein>
<evidence type="ECO:0000256" key="1">
    <source>
        <dbReference type="ARBA" id="ARBA00010617"/>
    </source>
</evidence>
<feature type="non-terminal residue" evidence="2">
    <location>
        <position position="228"/>
    </location>
</feature>
<dbReference type="PANTHER" id="PTHR46696">
    <property type="entry name" value="P450, PUTATIVE (EUROFUNG)-RELATED"/>
    <property type="match status" value="1"/>
</dbReference>
<dbReference type="PANTHER" id="PTHR46696:SF1">
    <property type="entry name" value="CYTOCHROME P450 YJIB-RELATED"/>
    <property type="match status" value="1"/>
</dbReference>
<gene>
    <name evidence="2" type="ORF">METZ01_LOCUS517211</name>
</gene>
<dbReference type="InterPro" id="IPR002397">
    <property type="entry name" value="Cyt_P450_B"/>
</dbReference>
<dbReference type="EMBL" id="UINC01231707">
    <property type="protein sequence ID" value="SVE64357.1"/>
    <property type="molecule type" value="Genomic_DNA"/>
</dbReference>
<organism evidence="2">
    <name type="scientific">marine metagenome</name>
    <dbReference type="NCBI Taxonomy" id="408172"/>
    <lineage>
        <taxon>unclassified sequences</taxon>
        <taxon>metagenomes</taxon>
        <taxon>ecological metagenomes</taxon>
    </lineage>
</organism>
<dbReference type="InterPro" id="IPR036396">
    <property type="entry name" value="Cyt_P450_sf"/>
</dbReference>
<evidence type="ECO:0000313" key="2">
    <source>
        <dbReference type="EMBL" id="SVE64357.1"/>
    </source>
</evidence>
<dbReference type="GO" id="GO:0005506">
    <property type="term" value="F:iron ion binding"/>
    <property type="evidence" value="ECO:0007669"/>
    <property type="project" value="InterPro"/>
</dbReference>
<dbReference type="PRINTS" id="PR00359">
    <property type="entry name" value="BP450"/>
</dbReference>
<evidence type="ECO:0008006" key="3">
    <source>
        <dbReference type="Google" id="ProtNLM"/>
    </source>
</evidence>
<dbReference type="Gene3D" id="1.10.630.10">
    <property type="entry name" value="Cytochrome P450"/>
    <property type="match status" value="1"/>
</dbReference>
<dbReference type="GO" id="GO:0004497">
    <property type="term" value="F:monooxygenase activity"/>
    <property type="evidence" value="ECO:0007669"/>
    <property type="project" value="InterPro"/>
</dbReference>
<comment type="similarity">
    <text evidence="1">Belongs to the cytochrome P450 family.</text>
</comment>
<dbReference type="GO" id="GO:0020037">
    <property type="term" value="F:heme binding"/>
    <property type="evidence" value="ECO:0007669"/>
    <property type="project" value="InterPro"/>
</dbReference>
<dbReference type="SUPFAM" id="SSF48264">
    <property type="entry name" value="Cytochrome P450"/>
    <property type="match status" value="1"/>
</dbReference>
<accession>A0A383F5H4</accession>
<name>A0A383F5H4_9ZZZZ</name>